<keyword evidence="3" id="KW-1185">Reference proteome</keyword>
<dbReference type="AlphaFoldDB" id="A0A4Y2J4W9"/>
<feature type="region of interest" description="Disordered" evidence="1">
    <location>
        <begin position="31"/>
        <end position="53"/>
    </location>
</feature>
<dbReference type="Proteomes" id="UP000499080">
    <property type="component" value="Unassembled WGS sequence"/>
</dbReference>
<accession>A0A4Y2J4W9</accession>
<comment type="caution">
    <text evidence="2">The sequence shown here is derived from an EMBL/GenBank/DDBJ whole genome shotgun (WGS) entry which is preliminary data.</text>
</comment>
<protein>
    <submittedName>
        <fullName evidence="2">Uncharacterized protein</fullName>
    </submittedName>
</protein>
<evidence type="ECO:0000313" key="2">
    <source>
        <dbReference type="EMBL" id="GBM84282.1"/>
    </source>
</evidence>
<evidence type="ECO:0000313" key="3">
    <source>
        <dbReference type="Proteomes" id="UP000499080"/>
    </source>
</evidence>
<reference evidence="2 3" key="1">
    <citation type="journal article" date="2019" name="Sci. Rep.">
        <title>Orb-weaving spider Araneus ventricosus genome elucidates the spidroin gene catalogue.</title>
        <authorList>
            <person name="Kono N."/>
            <person name="Nakamura H."/>
            <person name="Ohtoshi R."/>
            <person name="Moran D.A.P."/>
            <person name="Shinohara A."/>
            <person name="Yoshida Y."/>
            <person name="Fujiwara M."/>
            <person name="Mori M."/>
            <person name="Tomita M."/>
            <person name="Arakawa K."/>
        </authorList>
    </citation>
    <scope>NUCLEOTIDE SEQUENCE [LARGE SCALE GENOMIC DNA]</scope>
</reference>
<gene>
    <name evidence="2" type="ORF">AVEN_157085_1</name>
</gene>
<evidence type="ECO:0000256" key="1">
    <source>
        <dbReference type="SAM" id="MobiDB-lite"/>
    </source>
</evidence>
<sequence>MSGPTEVQILGYMNNTCHLSKASHSQLSQNGIFGTREGKNNRQGRNPMKFGANDSKWWNSKELKQTIRISSKMEFLKQWKEKAIASFKNRWKLA</sequence>
<proteinExistence type="predicted"/>
<name>A0A4Y2J4W9_ARAVE</name>
<organism evidence="2 3">
    <name type="scientific">Araneus ventricosus</name>
    <name type="common">Orbweaver spider</name>
    <name type="synonym">Epeira ventricosa</name>
    <dbReference type="NCBI Taxonomy" id="182803"/>
    <lineage>
        <taxon>Eukaryota</taxon>
        <taxon>Metazoa</taxon>
        <taxon>Ecdysozoa</taxon>
        <taxon>Arthropoda</taxon>
        <taxon>Chelicerata</taxon>
        <taxon>Arachnida</taxon>
        <taxon>Araneae</taxon>
        <taxon>Araneomorphae</taxon>
        <taxon>Entelegynae</taxon>
        <taxon>Araneoidea</taxon>
        <taxon>Araneidae</taxon>
        <taxon>Araneus</taxon>
    </lineage>
</organism>
<dbReference type="EMBL" id="BGPR01003146">
    <property type="protein sequence ID" value="GBM84282.1"/>
    <property type="molecule type" value="Genomic_DNA"/>
</dbReference>